<dbReference type="InterPro" id="IPR006175">
    <property type="entry name" value="YjgF/YER057c/UK114"/>
</dbReference>
<dbReference type="CDD" id="cd00448">
    <property type="entry name" value="YjgF_YER057c_UK114_family"/>
    <property type="match status" value="1"/>
</dbReference>
<dbReference type="GO" id="GO:0050540">
    <property type="term" value="F:2-aminomuconate deaminase activity"/>
    <property type="evidence" value="ECO:0007669"/>
    <property type="project" value="UniProtKB-EC"/>
</dbReference>
<dbReference type="KEGG" id="mtar:DF168_00116"/>
<sequence>MADAFNAPGVVRPFGIFSSAAWQPEGHVLHVSGHVSQSVDGTIVGRGDMRAQTRQTLKNIRDVLSSAGGTMDDIVKVTVFVTDVTEIEQIHEVRAEFFTKPYPASTLVKVVQLIDPDWLIEIEAIAVIPNHRVRQPAASE</sequence>
<dbReference type="GO" id="GO:0005829">
    <property type="term" value="C:cytosol"/>
    <property type="evidence" value="ECO:0007669"/>
    <property type="project" value="TreeGrafter"/>
</dbReference>
<comment type="similarity">
    <text evidence="1">Belongs to the RutC family.</text>
</comment>
<dbReference type="PANTHER" id="PTHR11803">
    <property type="entry name" value="2-IMINOBUTANOATE/2-IMINOPROPANOATE DEAMINASE RIDA"/>
    <property type="match status" value="1"/>
</dbReference>
<dbReference type="EC" id="3.5.99.5" evidence="2"/>
<keyword evidence="2" id="KW-0378">Hydrolase</keyword>
<dbReference type="Proteomes" id="UP000247465">
    <property type="component" value="Chromosome"/>
</dbReference>
<reference evidence="2 3" key="1">
    <citation type="submission" date="2018-06" db="EMBL/GenBank/DDBJ databases">
        <title>Draft Genome Sequence of a Novel Marine Bacterium Related to the Verrucomicrobia.</title>
        <authorList>
            <person name="Vosseberg J."/>
            <person name="Martijn J."/>
            <person name="Ettema T.J.G."/>
        </authorList>
    </citation>
    <scope>NUCLEOTIDE SEQUENCE [LARGE SCALE GENOMIC DNA]</scope>
    <source>
        <strain evidence="2">TARA_B100001123</strain>
    </source>
</reference>
<dbReference type="PANTHER" id="PTHR11803:SF58">
    <property type="entry name" value="PROTEIN HMF1-RELATED"/>
    <property type="match status" value="1"/>
</dbReference>
<dbReference type="AlphaFoldDB" id="A0A2Z4AFW4"/>
<dbReference type="InterPro" id="IPR035959">
    <property type="entry name" value="RutC-like_sf"/>
</dbReference>
<organism evidence="2 3">
    <name type="scientific">Candidatus Moanibacter tarae</name>
    <dbReference type="NCBI Taxonomy" id="2200854"/>
    <lineage>
        <taxon>Bacteria</taxon>
        <taxon>Pseudomonadati</taxon>
        <taxon>Verrucomicrobiota</taxon>
        <taxon>Opitutia</taxon>
        <taxon>Puniceicoccales</taxon>
        <taxon>Puniceicoccales incertae sedis</taxon>
        <taxon>Candidatus Moanibacter</taxon>
    </lineage>
</organism>
<dbReference type="Pfam" id="PF01042">
    <property type="entry name" value="Ribonuc_L-PSP"/>
    <property type="match status" value="1"/>
</dbReference>
<proteinExistence type="inferred from homology"/>
<dbReference type="SUPFAM" id="SSF55298">
    <property type="entry name" value="YjgF-like"/>
    <property type="match status" value="1"/>
</dbReference>
<protein>
    <submittedName>
        <fullName evidence="2">2-aminomuconate deaminase</fullName>
        <ecNumber evidence="2">3.5.99.5</ecNumber>
    </submittedName>
</protein>
<accession>A0A2Z4AFW4</accession>
<gene>
    <name evidence="2" type="primary">amnD</name>
    <name evidence="2" type="ORF">DF168_00116</name>
</gene>
<dbReference type="Gene3D" id="3.30.1330.40">
    <property type="entry name" value="RutC-like"/>
    <property type="match status" value="1"/>
</dbReference>
<name>A0A2Z4AFW4_9BACT</name>
<evidence type="ECO:0000313" key="2">
    <source>
        <dbReference type="EMBL" id="AWT58944.1"/>
    </source>
</evidence>
<evidence type="ECO:0000313" key="3">
    <source>
        <dbReference type="Proteomes" id="UP000247465"/>
    </source>
</evidence>
<dbReference type="EMBL" id="CP029803">
    <property type="protein sequence ID" value="AWT58944.1"/>
    <property type="molecule type" value="Genomic_DNA"/>
</dbReference>
<evidence type="ECO:0000256" key="1">
    <source>
        <dbReference type="ARBA" id="ARBA00010552"/>
    </source>
</evidence>